<name>A0A931CGX3_9MICC</name>
<protein>
    <submittedName>
        <fullName evidence="7">Glycosyltransferase</fullName>
    </submittedName>
</protein>
<dbReference type="RefSeq" id="WP_196395310.1">
    <property type="nucleotide sequence ID" value="NZ_JADNYM010000003.1"/>
</dbReference>
<reference evidence="7 8" key="1">
    <citation type="submission" date="2020-11" db="EMBL/GenBank/DDBJ databases">
        <title>Arthrobacter antarcticus sp. nov., isolated from Antarctic Soil.</title>
        <authorList>
            <person name="Li J."/>
        </authorList>
    </citation>
    <scope>NUCLEOTIDE SEQUENCE [LARGE SCALE GENOMIC DNA]</scope>
    <source>
        <strain evidence="7 8">Z1-20</strain>
    </source>
</reference>
<dbReference type="EMBL" id="JADNYM010000003">
    <property type="protein sequence ID" value="MBG0738367.1"/>
    <property type="molecule type" value="Genomic_DNA"/>
</dbReference>
<evidence type="ECO:0000256" key="1">
    <source>
        <dbReference type="ARBA" id="ARBA00004776"/>
    </source>
</evidence>
<dbReference type="GO" id="GO:0016757">
    <property type="term" value="F:glycosyltransferase activity"/>
    <property type="evidence" value="ECO:0007669"/>
    <property type="project" value="UniProtKB-KW"/>
</dbReference>
<dbReference type="Pfam" id="PF00535">
    <property type="entry name" value="Glycos_transf_2"/>
    <property type="match status" value="1"/>
</dbReference>
<evidence type="ECO:0000313" key="7">
    <source>
        <dbReference type="EMBL" id="MBG0738367.1"/>
    </source>
</evidence>
<proteinExistence type="inferred from homology"/>
<feature type="compositionally biased region" description="Polar residues" evidence="5">
    <location>
        <begin position="302"/>
        <end position="311"/>
    </location>
</feature>
<dbReference type="InterPro" id="IPR001173">
    <property type="entry name" value="Glyco_trans_2-like"/>
</dbReference>
<comment type="pathway">
    <text evidence="1">Cell wall biogenesis; cell wall polysaccharide biosynthesis.</text>
</comment>
<gene>
    <name evidence="7" type="ORF">IV500_02835</name>
</gene>
<keyword evidence="8" id="KW-1185">Reference proteome</keyword>
<accession>A0A931CGX3</accession>
<evidence type="ECO:0000256" key="4">
    <source>
        <dbReference type="ARBA" id="ARBA00022679"/>
    </source>
</evidence>
<dbReference type="InterPro" id="IPR029044">
    <property type="entry name" value="Nucleotide-diphossugar_trans"/>
</dbReference>
<comment type="similarity">
    <text evidence="2">Belongs to the glycosyltransferase 2 family.</text>
</comment>
<dbReference type="PANTHER" id="PTHR43179">
    <property type="entry name" value="RHAMNOSYLTRANSFERASE WBBL"/>
    <property type="match status" value="1"/>
</dbReference>
<dbReference type="Gene3D" id="3.90.550.10">
    <property type="entry name" value="Spore Coat Polysaccharide Biosynthesis Protein SpsA, Chain A"/>
    <property type="match status" value="1"/>
</dbReference>
<organism evidence="7 8">
    <name type="scientific">Arthrobacter terrae</name>
    <dbReference type="NCBI Taxonomy" id="2935737"/>
    <lineage>
        <taxon>Bacteria</taxon>
        <taxon>Bacillati</taxon>
        <taxon>Actinomycetota</taxon>
        <taxon>Actinomycetes</taxon>
        <taxon>Micrococcales</taxon>
        <taxon>Micrococcaceae</taxon>
        <taxon>Arthrobacter</taxon>
    </lineage>
</organism>
<evidence type="ECO:0000259" key="6">
    <source>
        <dbReference type="Pfam" id="PF00535"/>
    </source>
</evidence>
<comment type="caution">
    <text evidence="7">The sequence shown here is derived from an EMBL/GenBank/DDBJ whole genome shotgun (WGS) entry which is preliminary data.</text>
</comment>
<sequence length="311" mass="33775">MSRRTAAQWAAEPEPADPDIAVLIPTRGRPAELAVVLAGLAAQDGPRFGVCISDQSDSTADWEHPAVAAMIRVLQVQGRSVRTYRHLPRRGMAEHRQYLLGLTTAPRVLFLDNDVWLEPGSMSRMDDALRSLGCGFIGMAVQGLSHLADIRPEEQATFEPWDGPVQPEHIRRTEPAFQRWPLHNAANPAHLAASLKLGPDEWLAYRIAWVGGCVLFDRRALLACGGFNFWPRLPPDHSGEDVAAQWKVMNVCGGAALLPSGAVHLESPTTVPNRRVEAFDVVFPPDDPPAPPGPTAPDVPQTAGTPSVEIS</sequence>
<feature type="compositionally biased region" description="Pro residues" evidence="5">
    <location>
        <begin position="285"/>
        <end position="297"/>
    </location>
</feature>
<feature type="region of interest" description="Disordered" evidence="5">
    <location>
        <begin position="281"/>
        <end position="311"/>
    </location>
</feature>
<evidence type="ECO:0000256" key="5">
    <source>
        <dbReference type="SAM" id="MobiDB-lite"/>
    </source>
</evidence>
<evidence type="ECO:0000256" key="3">
    <source>
        <dbReference type="ARBA" id="ARBA00022676"/>
    </source>
</evidence>
<dbReference type="Proteomes" id="UP000655366">
    <property type="component" value="Unassembled WGS sequence"/>
</dbReference>
<keyword evidence="3" id="KW-0328">Glycosyltransferase</keyword>
<feature type="domain" description="Glycosyltransferase 2-like" evidence="6">
    <location>
        <begin position="22"/>
        <end position="135"/>
    </location>
</feature>
<dbReference type="PANTHER" id="PTHR43179:SF12">
    <property type="entry name" value="GALACTOFURANOSYLTRANSFERASE GLFT2"/>
    <property type="match status" value="1"/>
</dbReference>
<dbReference type="CDD" id="cd00761">
    <property type="entry name" value="Glyco_tranf_GTA_type"/>
    <property type="match status" value="1"/>
</dbReference>
<evidence type="ECO:0000256" key="2">
    <source>
        <dbReference type="ARBA" id="ARBA00006739"/>
    </source>
</evidence>
<evidence type="ECO:0000313" key="8">
    <source>
        <dbReference type="Proteomes" id="UP000655366"/>
    </source>
</evidence>
<keyword evidence="4" id="KW-0808">Transferase</keyword>
<dbReference type="SUPFAM" id="SSF53448">
    <property type="entry name" value="Nucleotide-diphospho-sugar transferases"/>
    <property type="match status" value="1"/>
</dbReference>
<dbReference type="AlphaFoldDB" id="A0A931CGX3"/>